<accession>A0A0C2J685</accession>
<sequence length="116" mass="13107">MRKYQRPNIEGEIRGPTVKRALPTTKVTNSGKLPKFPTSLENFCADDIYNADETSLNYRDTLDGSLGYKHVALSGYRNARDRIIVLCNTNMSGNDKRKLLIIGKSARPRCFKGPRM</sequence>
<dbReference type="AlphaFoldDB" id="A0A0C2J685"/>
<dbReference type="EMBL" id="JWZT01000903">
    <property type="protein sequence ID" value="KII73299.1"/>
    <property type="molecule type" value="Genomic_DNA"/>
</dbReference>
<dbReference type="GO" id="GO:0005634">
    <property type="term" value="C:nucleus"/>
    <property type="evidence" value="ECO:0007669"/>
    <property type="project" value="TreeGrafter"/>
</dbReference>
<reference evidence="2 3" key="1">
    <citation type="journal article" date="2014" name="Genome Biol. Evol.">
        <title>The genome of the myxosporean Thelohanellus kitauei shows adaptations to nutrient acquisition within its fish host.</title>
        <authorList>
            <person name="Yang Y."/>
            <person name="Xiong J."/>
            <person name="Zhou Z."/>
            <person name="Huo F."/>
            <person name="Miao W."/>
            <person name="Ran C."/>
            <person name="Liu Y."/>
            <person name="Zhang J."/>
            <person name="Feng J."/>
            <person name="Wang M."/>
            <person name="Wang M."/>
            <person name="Wang L."/>
            <person name="Yao B."/>
        </authorList>
    </citation>
    <scope>NUCLEOTIDE SEQUENCE [LARGE SCALE GENOMIC DNA]</scope>
    <source>
        <strain evidence="2">Wuqing</strain>
    </source>
</reference>
<dbReference type="PANTHER" id="PTHR19303:SF73">
    <property type="entry name" value="PROTEIN PDC2"/>
    <property type="match status" value="1"/>
</dbReference>
<dbReference type="OrthoDB" id="125347at2759"/>
<evidence type="ECO:0008006" key="4">
    <source>
        <dbReference type="Google" id="ProtNLM"/>
    </source>
</evidence>
<feature type="region of interest" description="Disordered" evidence="1">
    <location>
        <begin position="1"/>
        <end position="23"/>
    </location>
</feature>
<proteinExistence type="predicted"/>
<comment type="caution">
    <text evidence="2">The sequence shown here is derived from an EMBL/GenBank/DDBJ whole genome shotgun (WGS) entry which is preliminary data.</text>
</comment>
<protein>
    <recommendedName>
        <fullName evidence="4">DDE-1 domain-containing protein</fullName>
    </recommendedName>
</protein>
<dbReference type="GO" id="GO:0003677">
    <property type="term" value="F:DNA binding"/>
    <property type="evidence" value="ECO:0007669"/>
    <property type="project" value="TreeGrafter"/>
</dbReference>
<dbReference type="Proteomes" id="UP000031668">
    <property type="component" value="Unassembled WGS sequence"/>
</dbReference>
<gene>
    <name evidence="2" type="ORF">RF11_04884</name>
</gene>
<dbReference type="InterPro" id="IPR050863">
    <property type="entry name" value="CenT-Element_Derived"/>
</dbReference>
<evidence type="ECO:0000256" key="1">
    <source>
        <dbReference type="SAM" id="MobiDB-lite"/>
    </source>
</evidence>
<evidence type="ECO:0000313" key="3">
    <source>
        <dbReference type="Proteomes" id="UP000031668"/>
    </source>
</evidence>
<organism evidence="2 3">
    <name type="scientific">Thelohanellus kitauei</name>
    <name type="common">Myxosporean</name>
    <dbReference type="NCBI Taxonomy" id="669202"/>
    <lineage>
        <taxon>Eukaryota</taxon>
        <taxon>Metazoa</taxon>
        <taxon>Cnidaria</taxon>
        <taxon>Myxozoa</taxon>
        <taxon>Myxosporea</taxon>
        <taxon>Bivalvulida</taxon>
        <taxon>Platysporina</taxon>
        <taxon>Myxobolidae</taxon>
        <taxon>Thelohanellus</taxon>
    </lineage>
</organism>
<name>A0A0C2J685_THEKT</name>
<keyword evidence="3" id="KW-1185">Reference proteome</keyword>
<evidence type="ECO:0000313" key="2">
    <source>
        <dbReference type="EMBL" id="KII73299.1"/>
    </source>
</evidence>
<dbReference type="PANTHER" id="PTHR19303">
    <property type="entry name" value="TRANSPOSON"/>
    <property type="match status" value="1"/>
</dbReference>